<evidence type="ECO:0000313" key="3">
    <source>
        <dbReference type="Proteomes" id="UP000241764"/>
    </source>
</evidence>
<evidence type="ECO:0000259" key="1">
    <source>
        <dbReference type="Pfam" id="PF06568"/>
    </source>
</evidence>
<dbReference type="RefSeq" id="WP_106663765.1">
    <property type="nucleotide sequence ID" value="NZ_PGGM01000003.1"/>
</dbReference>
<comment type="caution">
    <text evidence="2">The sequence shown here is derived from an EMBL/GenBank/DDBJ whole genome shotgun (WGS) entry which is preliminary data.</text>
</comment>
<dbReference type="InterPro" id="IPR009506">
    <property type="entry name" value="YjiS-like"/>
</dbReference>
<dbReference type="OrthoDB" id="9812448at2"/>
<protein>
    <recommendedName>
        <fullName evidence="1">YjiS-like domain-containing protein</fullName>
    </recommendedName>
</protein>
<dbReference type="AlphaFoldDB" id="A0A2P7BFZ4"/>
<organism evidence="2 3">
    <name type="scientific">Phyllobacterium sophorae</name>
    <dbReference type="NCBI Taxonomy" id="1520277"/>
    <lineage>
        <taxon>Bacteria</taxon>
        <taxon>Pseudomonadati</taxon>
        <taxon>Pseudomonadota</taxon>
        <taxon>Alphaproteobacteria</taxon>
        <taxon>Hyphomicrobiales</taxon>
        <taxon>Phyllobacteriaceae</taxon>
        <taxon>Phyllobacterium</taxon>
    </lineage>
</organism>
<dbReference type="Proteomes" id="UP000241764">
    <property type="component" value="Unassembled WGS sequence"/>
</dbReference>
<evidence type="ECO:0000313" key="2">
    <source>
        <dbReference type="EMBL" id="PSH65349.1"/>
    </source>
</evidence>
<sequence>MTMEIDSSNEAHSAIATSRRISRWGQAQIAAIALLLDKRRSRKALLELADHQLLDIGVTRAQADAEVAKSWF</sequence>
<keyword evidence="3" id="KW-1185">Reference proteome</keyword>
<dbReference type="Pfam" id="PF06568">
    <property type="entry name" value="YjiS-like"/>
    <property type="match status" value="1"/>
</dbReference>
<feature type="domain" description="YjiS-like" evidence="1">
    <location>
        <begin position="30"/>
        <end position="63"/>
    </location>
</feature>
<dbReference type="EMBL" id="PGGM01000003">
    <property type="protein sequence ID" value="PSH65349.1"/>
    <property type="molecule type" value="Genomic_DNA"/>
</dbReference>
<name>A0A2P7BFZ4_9HYPH</name>
<proteinExistence type="predicted"/>
<reference evidence="3" key="1">
    <citation type="submission" date="2017-11" db="EMBL/GenBank/DDBJ databases">
        <authorList>
            <person name="Kuznetsova I."/>
            <person name="Sazanova A."/>
            <person name="Chirak E."/>
            <person name="Safronova V."/>
            <person name="Willems A."/>
        </authorList>
    </citation>
    <scope>NUCLEOTIDE SEQUENCE [LARGE SCALE GENOMIC DNA]</scope>
    <source>
        <strain evidence="3">CCBAU 03422</strain>
    </source>
</reference>
<accession>A0A2P7BFZ4</accession>
<gene>
    <name evidence="2" type="ORF">CU103_10150</name>
</gene>